<evidence type="ECO:0000259" key="24">
    <source>
        <dbReference type="PROSITE" id="PS50060"/>
    </source>
</evidence>
<evidence type="ECO:0000256" key="1">
    <source>
        <dbReference type="ARBA" id="ARBA00004479"/>
    </source>
</evidence>
<comment type="caution">
    <text evidence="20">Lacks conserved residue(s) required for the propagation of feature annotation.</text>
</comment>
<accession>A0A672TCG6</accession>
<sequence>MKLNHISPLVFTEPCGGHLDASDAGYITTPGYPLEYPPHQNCRWVITAPEPSQRIVLNFNPHFELEKLDCRYDFIEIRDGNSESADLLGKHCSNIAPPAIISSGPVLHIKFVSDYAHQGAGFSLRYEIYKTGSDCSRNFTIPSGVIESPGFPDKYPHNLECTFIIIVPPHMDVTLTFLTFDLENDPLQGSEGECKYDWLEVWDGLPQVGPLIGRHCGTKIPSEIQSSTGILSLSFHTDMAVAKDGFSARYNMTFKEVNDNFHCSNALGMESNKISDDQISASSSFYDGRWSPRQARLNFEDNAWTPNEDSNKEFIQVDLHFLKVLTGIATQGAVSKETHKSYFVTTFKLEVSTNGEDWMIYRYGKNHKVFHANVDPSEVVLNRIPQPVLARFVRIRPQTWKNGIALRFELYGCQITDAPCSEMQGMLSGLLPDSQISASSMRDIHGATGAARLVASRSGWFPSPTQPVAGEEWLQVDLGVPKTVRGIITQGARGVDGSTSAENRAFVRKYKLSHSLNGKDWSYIIDSKTNLPKIFEGNTHYDTPEIRRFDEIVAQFIRVYPERWSPAGIGMRLEILGCDLPGKTCVSPITLSSLGGLCDFEQSMCGWTHDPMSDLKWSLYSSSSPSLDLTMGADSKSILIKDITYPKSEPQRARLMSPSVGPERRPVCLLFYYQLQGEGQDSLRVLLRDDDQEEALLWALKGDQGPMWREGRTILPQSPKEYQVVIEGFFERGSRGHIWVDNIHMSSSIELEQCTRNQFFCVSPPGGASPGWSDPTVDTTVSLQPMPTYWYYVIAGGGAIFLLGCVTLVMVLCCHRYHLAAKKSQHSVSYQSTYTGQYAGGGPGGLSGPGVEPMLTIRLEKQEPCSQC</sequence>
<evidence type="ECO:0000256" key="16">
    <source>
        <dbReference type="ARBA" id="ARBA00023180"/>
    </source>
</evidence>
<keyword evidence="7" id="KW-0732">Signal</keyword>
<name>A0A672TCG6_SINGR</name>
<dbReference type="InterPro" id="IPR008979">
    <property type="entry name" value="Galactose-bd-like_sf"/>
</dbReference>
<keyword evidence="5 21" id="KW-0812">Transmembrane</keyword>
<evidence type="ECO:0000256" key="4">
    <source>
        <dbReference type="ARBA" id="ARBA00022674"/>
    </source>
</evidence>
<evidence type="ECO:0000256" key="19">
    <source>
        <dbReference type="PIRSR" id="PIRSR036960-2"/>
    </source>
</evidence>
<dbReference type="PANTHER" id="PTHR46806">
    <property type="entry name" value="F5/8 TYPE C DOMAIN-CONTAINING PROTEIN"/>
    <property type="match status" value="1"/>
</dbReference>
<evidence type="ECO:0000256" key="20">
    <source>
        <dbReference type="PROSITE-ProRule" id="PRU00059"/>
    </source>
</evidence>
<feature type="domain" description="F5/8 type C" evidence="23">
    <location>
        <begin position="420"/>
        <end position="578"/>
    </location>
</feature>
<evidence type="ECO:0000313" key="25">
    <source>
        <dbReference type="Ensembl" id="ENSSGRP00000111366.1"/>
    </source>
</evidence>
<evidence type="ECO:0000256" key="7">
    <source>
        <dbReference type="ARBA" id="ARBA00022729"/>
    </source>
</evidence>
<dbReference type="InterPro" id="IPR000421">
    <property type="entry name" value="FA58C"/>
</dbReference>
<dbReference type="InterPro" id="IPR035914">
    <property type="entry name" value="Sperma_CUB_dom_sf"/>
</dbReference>
<reference evidence="25" key="2">
    <citation type="submission" date="2025-09" db="UniProtKB">
        <authorList>
            <consortium name="Ensembl"/>
        </authorList>
    </citation>
    <scope>IDENTIFICATION</scope>
</reference>
<dbReference type="Proteomes" id="UP000472262">
    <property type="component" value="Unassembled WGS sequence"/>
</dbReference>
<reference evidence="25" key="1">
    <citation type="submission" date="2025-08" db="UniProtKB">
        <authorList>
            <consortium name="Ensembl"/>
        </authorList>
    </citation>
    <scope>IDENTIFICATION</scope>
</reference>
<dbReference type="Gene3D" id="2.60.120.200">
    <property type="match status" value="1"/>
</dbReference>
<dbReference type="GO" id="GO:0001525">
    <property type="term" value="P:angiogenesis"/>
    <property type="evidence" value="ECO:0007669"/>
    <property type="project" value="InterPro"/>
</dbReference>
<evidence type="ECO:0000256" key="3">
    <source>
        <dbReference type="ARBA" id="ARBA00022473"/>
    </source>
</evidence>
<dbReference type="SUPFAM" id="SSF49854">
    <property type="entry name" value="Spermadhesin, CUB domain"/>
    <property type="match status" value="2"/>
</dbReference>
<feature type="binding site" evidence="18">
    <location>
        <position position="197"/>
    </location>
    <ligand>
        <name>Ca(2+)</name>
        <dbReference type="ChEBI" id="CHEBI:29108"/>
    </ligand>
</feature>
<keyword evidence="11 17" id="KW-0524">Neurogenesis</keyword>
<keyword evidence="9 17" id="KW-0221">Differentiation</keyword>
<dbReference type="GO" id="GO:0017154">
    <property type="term" value="F:semaphorin receptor activity"/>
    <property type="evidence" value="ECO:0007669"/>
    <property type="project" value="InterPro"/>
</dbReference>
<feature type="disulfide bond" evidence="19">
    <location>
        <begin position="135"/>
        <end position="161"/>
    </location>
</feature>
<dbReference type="GO" id="GO:0046872">
    <property type="term" value="F:metal ion binding"/>
    <property type="evidence" value="ECO:0007669"/>
    <property type="project" value="UniProtKB-UniRule"/>
</dbReference>
<dbReference type="GO" id="GO:0008201">
    <property type="term" value="F:heparin binding"/>
    <property type="evidence" value="ECO:0007669"/>
    <property type="project" value="UniProtKB-KW"/>
</dbReference>
<dbReference type="OMA" id="XYDFIEI"/>
<dbReference type="CDD" id="cd06263">
    <property type="entry name" value="MAM"/>
    <property type="match status" value="1"/>
</dbReference>
<dbReference type="InterPro" id="IPR000859">
    <property type="entry name" value="CUB_dom"/>
</dbReference>
<comment type="subcellular location">
    <subcellularLocation>
        <location evidence="1">Membrane</location>
        <topology evidence="1">Single-pass type I membrane protein</topology>
    </subcellularLocation>
</comment>
<feature type="disulfide bond" evidence="19">
    <location>
        <begin position="194"/>
        <end position="216"/>
    </location>
</feature>
<feature type="binding site" evidence="18">
    <location>
        <position position="238"/>
    </location>
    <ligand>
        <name>Ca(2+)</name>
        <dbReference type="ChEBI" id="CHEBI:29108"/>
    </ligand>
</feature>
<dbReference type="FunFam" id="2.60.120.290:FF:000010">
    <property type="entry name" value="Neuropilin"/>
    <property type="match status" value="1"/>
</dbReference>
<evidence type="ECO:0000259" key="22">
    <source>
        <dbReference type="PROSITE" id="PS01180"/>
    </source>
</evidence>
<feature type="domain" description="CUB" evidence="22">
    <location>
        <begin position="135"/>
        <end position="253"/>
    </location>
</feature>
<feature type="disulfide bond" evidence="19">
    <location>
        <begin position="420"/>
        <end position="578"/>
    </location>
</feature>
<proteinExistence type="inferred from homology"/>
<evidence type="ECO:0000256" key="5">
    <source>
        <dbReference type="ARBA" id="ARBA00022692"/>
    </source>
</evidence>
<dbReference type="PROSITE" id="PS01285">
    <property type="entry name" value="FA58C_1"/>
    <property type="match status" value="2"/>
</dbReference>
<keyword evidence="12 21" id="KW-1133">Transmembrane helix</keyword>
<dbReference type="PANTHER" id="PTHR46806:SF2">
    <property type="entry name" value="NEUROPILIN-2"/>
    <property type="match status" value="1"/>
</dbReference>
<evidence type="ECO:0000313" key="26">
    <source>
        <dbReference type="Proteomes" id="UP000472262"/>
    </source>
</evidence>
<comment type="similarity">
    <text evidence="2 17">Belongs to the neuropilin family.</text>
</comment>
<dbReference type="Pfam" id="PF00629">
    <property type="entry name" value="MAM"/>
    <property type="match status" value="1"/>
</dbReference>
<dbReference type="InterPro" id="IPR000998">
    <property type="entry name" value="MAM_dom"/>
</dbReference>
<dbReference type="GO" id="GO:0030424">
    <property type="term" value="C:axon"/>
    <property type="evidence" value="ECO:0007669"/>
    <property type="project" value="TreeGrafter"/>
</dbReference>
<keyword evidence="15 17" id="KW-0675">Receptor</keyword>
<keyword evidence="8" id="KW-0677">Repeat</keyword>
<evidence type="ECO:0000256" key="15">
    <source>
        <dbReference type="ARBA" id="ARBA00023170"/>
    </source>
</evidence>
<evidence type="ECO:0000256" key="13">
    <source>
        <dbReference type="ARBA" id="ARBA00023136"/>
    </source>
</evidence>
<dbReference type="AlphaFoldDB" id="A0A672TCG6"/>
<evidence type="ECO:0000256" key="11">
    <source>
        <dbReference type="ARBA" id="ARBA00022902"/>
    </source>
</evidence>
<gene>
    <name evidence="25" type="primary">nrp2b</name>
</gene>
<keyword evidence="13 17" id="KW-0472">Membrane</keyword>
<evidence type="ECO:0000256" key="2">
    <source>
        <dbReference type="ARBA" id="ARBA00006078"/>
    </source>
</evidence>
<evidence type="ECO:0000256" key="18">
    <source>
        <dbReference type="PIRSR" id="PIRSR036960-1"/>
    </source>
</evidence>
<dbReference type="GO" id="GO:0098978">
    <property type="term" value="C:glutamatergic synapse"/>
    <property type="evidence" value="ECO:0007669"/>
    <property type="project" value="TreeGrafter"/>
</dbReference>
<evidence type="ECO:0000256" key="10">
    <source>
        <dbReference type="ARBA" id="ARBA00022837"/>
    </source>
</evidence>
<keyword evidence="6 18" id="KW-0479">Metal-binding</keyword>
<organism evidence="25 26">
    <name type="scientific">Sinocyclocheilus grahami</name>
    <name type="common">Dianchi golden-line fish</name>
    <name type="synonym">Barbus grahami</name>
    <dbReference type="NCBI Taxonomy" id="75366"/>
    <lineage>
        <taxon>Eukaryota</taxon>
        <taxon>Metazoa</taxon>
        <taxon>Chordata</taxon>
        <taxon>Craniata</taxon>
        <taxon>Vertebrata</taxon>
        <taxon>Euteleostomi</taxon>
        <taxon>Actinopterygii</taxon>
        <taxon>Neopterygii</taxon>
        <taxon>Teleostei</taxon>
        <taxon>Ostariophysi</taxon>
        <taxon>Cypriniformes</taxon>
        <taxon>Cyprinidae</taxon>
        <taxon>Cyprininae</taxon>
        <taxon>Sinocyclocheilus</taxon>
    </lineage>
</organism>
<evidence type="ECO:0000256" key="17">
    <source>
        <dbReference type="PIRNR" id="PIRNR036960"/>
    </source>
</evidence>
<feature type="disulfide bond" evidence="19">
    <location>
        <begin position="70"/>
        <end position="92"/>
    </location>
</feature>
<dbReference type="Gene3D" id="2.60.120.290">
    <property type="entry name" value="Spermadhesin, CUB domain"/>
    <property type="match status" value="2"/>
</dbReference>
<feature type="domain" description="MAM" evidence="24">
    <location>
        <begin position="596"/>
        <end position="756"/>
    </location>
</feature>
<keyword evidence="4" id="KW-0358">Heparin-binding</keyword>
<dbReference type="CDD" id="cd00057">
    <property type="entry name" value="FA58C"/>
    <property type="match status" value="2"/>
</dbReference>
<dbReference type="CDD" id="cd00041">
    <property type="entry name" value="CUB"/>
    <property type="match status" value="2"/>
</dbReference>
<dbReference type="PROSITE" id="PS01286">
    <property type="entry name" value="FA58C_2"/>
    <property type="match status" value="2"/>
</dbReference>
<dbReference type="GO" id="GO:0045211">
    <property type="term" value="C:postsynaptic membrane"/>
    <property type="evidence" value="ECO:0007669"/>
    <property type="project" value="TreeGrafter"/>
</dbReference>
<evidence type="ECO:0000256" key="21">
    <source>
        <dbReference type="SAM" id="Phobius"/>
    </source>
</evidence>
<dbReference type="InterPro" id="IPR013320">
    <property type="entry name" value="ConA-like_dom_sf"/>
</dbReference>
<evidence type="ECO:0000256" key="12">
    <source>
        <dbReference type="ARBA" id="ARBA00022989"/>
    </source>
</evidence>
<dbReference type="SUPFAM" id="SSF49785">
    <property type="entry name" value="Galactose-binding domain-like"/>
    <property type="match status" value="2"/>
</dbReference>
<keyword evidence="10 17" id="KW-0106">Calcium</keyword>
<evidence type="ECO:0000256" key="9">
    <source>
        <dbReference type="ARBA" id="ARBA00022782"/>
    </source>
</evidence>
<feature type="disulfide bond" evidence="19 20">
    <location>
        <begin position="15"/>
        <end position="42"/>
    </location>
</feature>
<dbReference type="PIRSF" id="PIRSF036960">
    <property type="entry name" value="Neuropilin"/>
    <property type="match status" value="1"/>
</dbReference>
<evidence type="ECO:0000256" key="6">
    <source>
        <dbReference type="ARBA" id="ARBA00022723"/>
    </source>
</evidence>
<feature type="disulfide bond" evidence="19">
    <location>
        <begin position="263"/>
        <end position="413"/>
    </location>
</feature>
<protein>
    <recommendedName>
        <fullName evidence="17">Neuropilin</fullName>
    </recommendedName>
</protein>
<keyword evidence="14 19" id="KW-1015">Disulfide bond</keyword>
<evidence type="ECO:0000256" key="14">
    <source>
        <dbReference type="ARBA" id="ARBA00023157"/>
    </source>
</evidence>
<dbReference type="PROSITE" id="PS01180">
    <property type="entry name" value="CUB"/>
    <property type="match status" value="2"/>
</dbReference>
<dbReference type="Gene3D" id="2.60.120.260">
    <property type="entry name" value="Galactose-binding domain-like"/>
    <property type="match status" value="2"/>
</dbReference>
<feature type="domain" description="F5/8 type C" evidence="23">
    <location>
        <begin position="263"/>
        <end position="413"/>
    </location>
</feature>
<dbReference type="SUPFAM" id="SSF49899">
    <property type="entry name" value="Concanavalin A-like lectins/glucanases"/>
    <property type="match status" value="1"/>
</dbReference>
<evidence type="ECO:0000256" key="8">
    <source>
        <dbReference type="ARBA" id="ARBA00022737"/>
    </source>
</evidence>
<dbReference type="PROSITE" id="PS50060">
    <property type="entry name" value="MAM_2"/>
    <property type="match status" value="1"/>
</dbReference>
<dbReference type="PROSITE" id="PS50022">
    <property type="entry name" value="FA58C_3"/>
    <property type="match status" value="2"/>
</dbReference>
<keyword evidence="16" id="KW-0325">Glycoprotein</keyword>
<feature type="binding site" evidence="18">
    <location>
        <position position="183"/>
    </location>
    <ligand>
        <name>Ca(2+)</name>
        <dbReference type="ChEBI" id="CHEBI:29108"/>
    </ligand>
</feature>
<dbReference type="Pfam" id="PF00431">
    <property type="entry name" value="CUB"/>
    <property type="match status" value="2"/>
</dbReference>
<dbReference type="SMART" id="SM00231">
    <property type="entry name" value="FA58C"/>
    <property type="match status" value="2"/>
</dbReference>
<dbReference type="FunFam" id="2.60.120.290:FF:000003">
    <property type="entry name" value="Neuropilin"/>
    <property type="match status" value="1"/>
</dbReference>
<dbReference type="Pfam" id="PF00754">
    <property type="entry name" value="F5_F8_type_C"/>
    <property type="match status" value="2"/>
</dbReference>
<keyword evidence="3 17" id="KW-0217">Developmental protein</keyword>
<keyword evidence="26" id="KW-1185">Reference proteome</keyword>
<dbReference type="Ensembl" id="ENSSGRT00000118298.1">
    <property type="protein sequence ID" value="ENSSGRP00000111366.1"/>
    <property type="gene ID" value="ENSSGRG00000054601.1"/>
</dbReference>
<dbReference type="SMART" id="SM00137">
    <property type="entry name" value="MAM"/>
    <property type="match status" value="1"/>
</dbReference>
<dbReference type="FunFam" id="2.60.120.260:FF:000002">
    <property type="entry name" value="Coagulation factor VIII"/>
    <property type="match status" value="1"/>
</dbReference>
<dbReference type="SMART" id="SM00042">
    <property type="entry name" value="CUB"/>
    <property type="match status" value="2"/>
</dbReference>
<dbReference type="GO" id="GO:0007411">
    <property type="term" value="P:axon guidance"/>
    <property type="evidence" value="ECO:0007669"/>
    <property type="project" value="InterPro"/>
</dbReference>
<evidence type="ECO:0000259" key="23">
    <source>
        <dbReference type="PROSITE" id="PS50022"/>
    </source>
</evidence>
<dbReference type="GO" id="GO:0005021">
    <property type="term" value="F:vascular endothelial growth factor receptor activity"/>
    <property type="evidence" value="ECO:0007669"/>
    <property type="project" value="InterPro"/>
</dbReference>
<dbReference type="FunFam" id="2.60.120.260:FF:000013">
    <property type="entry name" value="Neuropilin"/>
    <property type="match status" value="1"/>
</dbReference>
<feature type="transmembrane region" description="Helical" evidence="21">
    <location>
        <begin position="789"/>
        <end position="814"/>
    </location>
</feature>
<dbReference type="PRINTS" id="PR00020">
    <property type="entry name" value="MAMDOMAIN"/>
</dbReference>
<feature type="domain" description="CUB" evidence="22">
    <location>
        <begin position="15"/>
        <end position="129"/>
    </location>
</feature>
<dbReference type="InterPro" id="IPR050633">
    <property type="entry name" value="Neuropilin_MCO_CoagFactor"/>
</dbReference>
<dbReference type="InterPro" id="IPR014648">
    <property type="entry name" value="Neuropilin"/>
</dbReference>